<protein>
    <submittedName>
        <fullName evidence="1">1594_t:CDS:1</fullName>
    </submittedName>
</protein>
<dbReference type="OrthoDB" id="2369987at2759"/>
<reference evidence="1" key="1">
    <citation type="submission" date="2021-06" db="EMBL/GenBank/DDBJ databases">
        <authorList>
            <person name="Kallberg Y."/>
            <person name="Tangrot J."/>
            <person name="Rosling A."/>
        </authorList>
    </citation>
    <scope>NUCLEOTIDE SEQUENCE</scope>
    <source>
        <strain evidence="1">FL966</strain>
    </source>
</reference>
<evidence type="ECO:0000313" key="1">
    <source>
        <dbReference type="EMBL" id="CAG8761805.1"/>
    </source>
</evidence>
<organism evidence="1 2">
    <name type="scientific">Cetraspora pellucida</name>
    <dbReference type="NCBI Taxonomy" id="1433469"/>
    <lineage>
        <taxon>Eukaryota</taxon>
        <taxon>Fungi</taxon>
        <taxon>Fungi incertae sedis</taxon>
        <taxon>Mucoromycota</taxon>
        <taxon>Glomeromycotina</taxon>
        <taxon>Glomeromycetes</taxon>
        <taxon>Diversisporales</taxon>
        <taxon>Gigasporaceae</taxon>
        <taxon>Cetraspora</taxon>
    </lineage>
</organism>
<proteinExistence type="predicted"/>
<dbReference type="EMBL" id="CAJVQA010020064">
    <property type="protein sequence ID" value="CAG8761805.1"/>
    <property type="molecule type" value="Genomic_DNA"/>
</dbReference>
<evidence type="ECO:0000313" key="2">
    <source>
        <dbReference type="Proteomes" id="UP000789759"/>
    </source>
</evidence>
<dbReference type="PANTHER" id="PTHR35871:SF1">
    <property type="entry name" value="CXC1-LIKE CYSTEINE CLUSTER ASSOCIATED WITH KDZ TRANSPOSASES DOMAIN-CONTAINING PROTEIN"/>
    <property type="match status" value="1"/>
</dbReference>
<dbReference type="AlphaFoldDB" id="A0A9N9J6J2"/>
<feature type="non-terminal residue" evidence="1">
    <location>
        <position position="1"/>
    </location>
</feature>
<keyword evidence="2" id="KW-1185">Reference proteome</keyword>
<accession>A0A9N9J6J2</accession>
<name>A0A9N9J6J2_9GLOM</name>
<dbReference type="Proteomes" id="UP000789759">
    <property type="component" value="Unassembled WGS sequence"/>
</dbReference>
<comment type="caution">
    <text evidence="1">The sequence shown here is derived from an EMBL/GenBank/DDBJ whole genome shotgun (WGS) entry which is preliminary data.</text>
</comment>
<dbReference type="PANTHER" id="PTHR35871">
    <property type="entry name" value="EXPRESSED PROTEIN"/>
    <property type="match status" value="1"/>
</dbReference>
<gene>
    <name evidence="1" type="ORF">CPELLU_LOCUS15351</name>
</gene>
<sequence length="93" mass="10668">DLIKQVIESAIPIFEQTHFSKTALFMFDNNCSHNTYTNDALVVSQMNLKNRSKQPLLRDEKMSEGSVYVITFVNENSIKKPKEIQCILEECGL</sequence>